<organism evidence="2 3">
    <name type="scientific">Microbacterium limosum</name>
    <dbReference type="NCBI Taxonomy" id="3079935"/>
    <lineage>
        <taxon>Bacteria</taxon>
        <taxon>Bacillati</taxon>
        <taxon>Actinomycetota</taxon>
        <taxon>Actinomycetes</taxon>
        <taxon>Micrococcales</taxon>
        <taxon>Microbacteriaceae</taxon>
        <taxon>Microbacterium</taxon>
    </lineage>
</organism>
<protein>
    <submittedName>
        <fullName evidence="2">DUF305 domain-containing protein</fullName>
    </submittedName>
</protein>
<feature type="domain" description="DUF305" evidence="1">
    <location>
        <begin position="55"/>
        <end position="218"/>
    </location>
</feature>
<evidence type="ECO:0000313" key="3">
    <source>
        <dbReference type="Proteomes" id="UP001329313"/>
    </source>
</evidence>
<proteinExistence type="predicted"/>
<accession>A0AAU0MI14</accession>
<dbReference type="PANTHER" id="PTHR36933:SF1">
    <property type="entry name" value="SLL0788 PROTEIN"/>
    <property type="match status" value="1"/>
</dbReference>
<dbReference type="PANTHER" id="PTHR36933">
    <property type="entry name" value="SLL0788 PROTEIN"/>
    <property type="match status" value="1"/>
</dbReference>
<dbReference type="EMBL" id="CP137080">
    <property type="protein sequence ID" value="WOQ70191.1"/>
    <property type="molecule type" value="Genomic_DNA"/>
</dbReference>
<evidence type="ECO:0000259" key="1">
    <source>
        <dbReference type="Pfam" id="PF03713"/>
    </source>
</evidence>
<dbReference type="Pfam" id="PF03713">
    <property type="entry name" value="DUF305"/>
    <property type="match status" value="1"/>
</dbReference>
<dbReference type="InterPro" id="IPR005183">
    <property type="entry name" value="DUF305_CopM-like"/>
</dbReference>
<dbReference type="RefSeq" id="WP_330171272.1">
    <property type="nucleotide sequence ID" value="NZ_CP137080.1"/>
</dbReference>
<dbReference type="Gene3D" id="1.20.1260.10">
    <property type="match status" value="1"/>
</dbReference>
<dbReference type="InterPro" id="IPR012347">
    <property type="entry name" value="Ferritin-like"/>
</dbReference>
<reference evidence="2 3" key="1">
    <citation type="submission" date="2023-10" db="EMBL/GenBank/DDBJ databases">
        <title>Y20.</title>
        <authorList>
            <person name="Zhang G."/>
            <person name="Ding Y."/>
        </authorList>
    </citation>
    <scope>NUCLEOTIDE SEQUENCE [LARGE SCALE GENOMIC DNA]</scope>
    <source>
        <strain evidence="2 3">Y20</strain>
    </source>
</reference>
<gene>
    <name evidence="2" type="ORF">RYJ27_02965</name>
</gene>
<sequence length="228" mass="24088">MTADPAARPTRSGPPRWLLATLAVLAVAALAFAAGRFTTFGALDQAASPTTTSPEAGFARDMQLHHAQAVHMAMTLYRETEDPQLRALAYDIATAQSAQQGEMYSWLVSWGLPQAGGPTMAWMTDASGHGHGAPAGETLRGEDLLVQMGMATDAQLSAFEAASGPAADCMFLDLMTTHHEGAIDMVDAVLELGSEPRVRHVAQGMKDTQRFEIDAMAAASERLGCSAD</sequence>
<dbReference type="AlphaFoldDB" id="A0AAU0MI14"/>
<name>A0AAU0MI14_9MICO</name>
<keyword evidence="3" id="KW-1185">Reference proteome</keyword>
<dbReference type="Proteomes" id="UP001329313">
    <property type="component" value="Chromosome"/>
</dbReference>
<dbReference type="KEGG" id="mliy:RYJ27_02965"/>
<evidence type="ECO:0000313" key="2">
    <source>
        <dbReference type="EMBL" id="WOQ70191.1"/>
    </source>
</evidence>